<evidence type="ECO:0000256" key="2">
    <source>
        <dbReference type="SAM" id="Phobius"/>
    </source>
</evidence>
<feature type="compositionally biased region" description="Low complexity" evidence="1">
    <location>
        <begin position="87"/>
        <end position="101"/>
    </location>
</feature>
<evidence type="ECO:0000256" key="1">
    <source>
        <dbReference type="SAM" id="MobiDB-lite"/>
    </source>
</evidence>
<keyword evidence="2" id="KW-0472">Membrane</keyword>
<feature type="transmembrane region" description="Helical" evidence="2">
    <location>
        <begin position="415"/>
        <end position="434"/>
    </location>
</feature>
<dbReference type="AlphaFoldDB" id="A0AAW1RHA9"/>
<evidence type="ECO:0008006" key="5">
    <source>
        <dbReference type="Google" id="ProtNLM"/>
    </source>
</evidence>
<gene>
    <name evidence="3" type="ORF">WJX74_003281</name>
</gene>
<reference evidence="3 4" key="1">
    <citation type="journal article" date="2024" name="Nat. Commun.">
        <title>Phylogenomics reveals the evolutionary origins of lichenization in chlorophyte algae.</title>
        <authorList>
            <person name="Puginier C."/>
            <person name="Libourel C."/>
            <person name="Otte J."/>
            <person name="Skaloud P."/>
            <person name="Haon M."/>
            <person name="Grisel S."/>
            <person name="Petersen M."/>
            <person name="Berrin J.G."/>
            <person name="Delaux P.M."/>
            <person name="Dal Grande F."/>
            <person name="Keller J."/>
        </authorList>
    </citation>
    <scope>NUCLEOTIDE SEQUENCE [LARGE SCALE GENOMIC DNA]</scope>
    <source>
        <strain evidence="3 4">SAG 2145</strain>
    </source>
</reference>
<feature type="transmembrane region" description="Helical" evidence="2">
    <location>
        <begin position="327"/>
        <end position="346"/>
    </location>
</feature>
<organism evidence="3 4">
    <name type="scientific">Apatococcus lobatus</name>
    <dbReference type="NCBI Taxonomy" id="904363"/>
    <lineage>
        <taxon>Eukaryota</taxon>
        <taxon>Viridiplantae</taxon>
        <taxon>Chlorophyta</taxon>
        <taxon>core chlorophytes</taxon>
        <taxon>Trebouxiophyceae</taxon>
        <taxon>Chlorellales</taxon>
        <taxon>Chlorellaceae</taxon>
        <taxon>Apatococcus</taxon>
    </lineage>
</organism>
<evidence type="ECO:0000313" key="4">
    <source>
        <dbReference type="Proteomes" id="UP001438707"/>
    </source>
</evidence>
<dbReference type="Proteomes" id="UP001438707">
    <property type="component" value="Unassembled WGS sequence"/>
</dbReference>
<keyword evidence="4" id="KW-1185">Reference proteome</keyword>
<feature type="region of interest" description="Disordered" evidence="1">
    <location>
        <begin position="1"/>
        <end position="114"/>
    </location>
</feature>
<sequence>MPDTHTKTAPKAKAPGEDEGRPSDRSWLSFTSRRNRPATVFPGADHKLPEASALADKGLAGPNPAKASTRATGVLPPASPFLPSPASPSAASTASDTLSSPKMEASESPRTGVEPDAWEAVPEDIMEDIEYSDLTRALEGKAAMPQAQAPDLDTRDPIQGTIAGMPSVVRRTMDFLGFRRSQEVAVADAMAGGQVPSVEVAAVEGVLLWNEPWLTAKVLSLGLYILICLRQLVSGVEILQPSTGLAGLALAVLAWNAGRHMLHRQQARAQGDSVAQADAGMSQAELLHMQQRITEQMVYASQAVAPYMAAVIGTAARHLSGRGSLGSTAWLGLALWAIILIGQVQLVQQSTLALLCWASLFCLPLLYLQCRRALDTLVEESLFFVSQAVMGGQRATMGFSAGAALLTMAVLNTSWVLRVSCAAVSGFAVLVWCSRRKRLSCTFRH</sequence>
<keyword evidence="2" id="KW-1133">Transmembrane helix</keyword>
<evidence type="ECO:0000313" key="3">
    <source>
        <dbReference type="EMBL" id="KAK9832978.1"/>
    </source>
</evidence>
<feature type="transmembrane region" description="Helical" evidence="2">
    <location>
        <begin position="352"/>
        <end position="370"/>
    </location>
</feature>
<accession>A0AAW1RHA9</accession>
<feature type="transmembrane region" description="Helical" evidence="2">
    <location>
        <begin position="238"/>
        <end position="258"/>
    </location>
</feature>
<protein>
    <recommendedName>
        <fullName evidence="5">Reticulon-like protein</fullName>
    </recommendedName>
</protein>
<feature type="compositionally biased region" description="Basic and acidic residues" evidence="1">
    <location>
        <begin position="14"/>
        <end position="24"/>
    </location>
</feature>
<keyword evidence="2" id="KW-0812">Transmembrane</keyword>
<feature type="transmembrane region" description="Helical" evidence="2">
    <location>
        <begin position="382"/>
        <end position="409"/>
    </location>
</feature>
<proteinExistence type="predicted"/>
<dbReference type="EMBL" id="JALJOS010000011">
    <property type="protein sequence ID" value="KAK9832978.1"/>
    <property type="molecule type" value="Genomic_DNA"/>
</dbReference>
<feature type="compositionally biased region" description="Pro residues" evidence="1">
    <location>
        <begin position="77"/>
        <end position="86"/>
    </location>
</feature>
<comment type="caution">
    <text evidence="3">The sequence shown here is derived from an EMBL/GenBank/DDBJ whole genome shotgun (WGS) entry which is preliminary data.</text>
</comment>
<name>A0AAW1RHA9_9CHLO</name>